<dbReference type="InterPro" id="IPR043442">
    <property type="entry name" value="Perm1"/>
</dbReference>
<dbReference type="GO" id="GO:0005737">
    <property type="term" value="C:cytoplasm"/>
    <property type="evidence" value="ECO:0007669"/>
    <property type="project" value="TreeGrafter"/>
</dbReference>
<dbReference type="GO" id="GO:0005634">
    <property type="term" value="C:nucleus"/>
    <property type="evidence" value="ECO:0007669"/>
    <property type="project" value="TreeGrafter"/>
</dbReference>
<feature type="region of interest" description="Disordered" evidence="1">
    <location>
        <begin position="111"/>
        <end position="397"/>
    </location>
</feature>
<evidence type="ECO:0000313" key="3">
    <source>
        <dbReference type="RefSeq" id="XP_007440018.1"/>
    </source>
</evidence>
<dbReference type="OMA" id="EVQWPDT"/>
<feature type="compositionally biased region" description="Basic and acidic residues" evidence="1">
    <location>
        <begin position="435"/>
        <end position="445"/>
    </location>
</feature>
<dbReference type="PANTHER" id="PTHR47282:SF1">
    <property type="entry name" value="PGC-1 AND ERR-INDUCED REGULATOR IN MUSCLE PROTEIN 1"/>
    <property type="match status" value="1"/>
</dbReference>
<dbReference type="Proteomes" id="UP000695026">
    <property type="component" value="Unplaced"/>
</dbReference>
<organism evidence="2 3">
    <name type="scientific">Python bivittatus</name>
    <name type="common">Burmese python</name>
    <name type="synonym">Python molurus bivittatus</name>
    <dbReference type="NCBI Taxonomy" id="176946"/>
    <lineage>
        <taxon>Eukaryota</taxon>
        <taxon>Metazoa</taxon>
        <taxon>Chordata</taxon>
        <taxon>Craniata</taxon>
        <taxon>Vertebrata</taxon>
        <taxon>Euteleostomi</taxon>
        <taxon>Lepidosauria</taxon>
        <taxon>Squamata</taxon>
        <taxon>Bifurcata</taxon>
        <taxon>Unidentata</taxon>
        <taxon>Episquamata</taxon>
        <taxon>Toxicofera</taxon>
        <taxon>Serpentes</taxon>
        <taxon>Henophidia</taxon>
        <taxon>Pythonidae</taxon>
        <taxon>Python</taxon>
    </lineage>
</organism>
<feature type="compositionally biased region" description="Low complexity" evidence="1">
    <location>
        <begin position="184"/>
        <end position="198"/>
    </location>
</feature>
<dbReference type="OrthoDB" id="8943218at2759"/>
<evidence type="ECO:0000313" key="2">
    <source>
        <dbReference type="Proteomes" id="UP000695026"/>
    </source>
</evidence>
<dbReference type="KEGG" id="pbi:103057223"/>
<keyword evidence="2" id="KW-1185">Reference proteome</keyword>
<dbReference type="GO" id="GO:0006355">
    <property type="term" value="P:regulation of DNA-templated transcription"/>
    <property type="evidence" value="ECO:0007669"/>
    <property type="project" value="InterPro"/>
</dbReference>
<dbReference type="GeneID" id="103057223"/>
<feature type="region of interest" description="Disordered" evidence="1">
    <location>
        <begin position="37"/>
        <end position="91"/>
    </location>
</feature>
<dbReference type="PANTHER" id="PTHR47282">
    <property type="entry name" value="PGC-1 AND ERR-INDUCED REGULATOR IN MUSCLE PROTEIN 1"/>
    <property type="match status" value="1"/>
</dbReference>
<protein>
    <submittedName>
        <fullName evidence="3">PGC-1 and ERR-induced regulator in muscle protein 1</fullName>
    </submittedName>
</protein>
<feature type="region of interest" description="Disordered" evidence="1">
    <location>
        <begin position="435"/>
        <end position="457"/>
    </location>
</feature>
<name>A0A9F2R8S9_PYTBI</name>
<gene>
    <name evidence="3" type="primary">PERM1</name>
</gene>
<evidence type="ECO:0000256" key="1">
    <source>
        <dbReference type="SAM" id="MobiDB-lite"/>
    </source>
</evidence>
<accession>A0A9F2R8S9</accession>
<proteinExistence type="predicted"/>
<feature type="compositionally biased region" description="Basic and acidic residues" evidence="1">
    <location>
        <begin position="294"/>
        <end position="319"/>
    </location>
</feature>
<dbReference type="CTD" id="84808"/>
<sequence length="667" mass="72502">MENFQYSIQLNDWDWAEFYLASEECRLIPPALATAEDQLLSDSEDGEAEEKRGIQETAGPAPAHRKASCPSRESPSGHLLAEDVLSGSEDETDLGSVGRFLCGSPPVLLPSRSLPSQLSGLTSNPLRSWPQLPGPATSSALVSAAEEEGAARAGWPMDPKTKVEAPATQGRGLQEPRPRPEMGESSLVPPLSLSAAEATESPEGANGLELQRAQDNTSPTASAGCPFPGSTGNTGKLEFPKPRDAASPPGSIKVPSLLSSEAEKEVKGLPTDLGTPFQEKHSPSQEHSVQLANIRERTSGKKEEDARPLKSERGADHSRSLSPNTSQEGDQVKDDGVHGSPGALEENGCPKPSLGAEARRRASSPGKVETQNNGEPCLHLGLVTPPEGEHPARIQGSQRLVSYPLKSNDSPEHSLTTMTWPEVYDYFFYNDPQEVERPAREERSRQTSNSHQSELPAMSGPEMYEYFFLDADEETGGKASPSETSLSSDRCVAPSDAWEEPASDVTADPMGFPEVYEHFFAHHPRGKRSQRQNFLAVPASELRKALRALTSLVRRPVRFLRSQPKQRGSQARVMVLSPTLLPLPGERRYPRPENLGVAVLQPERPLQLVLTPRDMCLGFLAFASWAVKTSDLRAPDAWKIVLLANVGTLSAIRYFRRHVVTESHPGT</sequence>
<reference evidence="3" key="1">
    <citation type="submission" date="2025-08" db="UniProtKB">
        <authorList>
            <consortium name="RefSeq"/>
        </authorList>
    </citation>
    <scope>IDENTIFICATION</scope>
    <source>
        <tissue evidence="3">Liver</tissue>
    </source>
</reference>
<dbReference type="GO" id="GO:0014850">
    <property type="term" value="P:response to muscle activity"/>
    <property type="evidence" value="ECO:0007669"/>
    <property type="project" value="TreeGrafter"/>
</dbReference>
<dbReference type="AlphaFoldDB" id="A0A9F2R8S9"/>
<dbReference type="RefSeq" id="XP_007440018.1">
    <property type="nucleotide sequence ID" value="XM_007439956.2"/>
</dbReference>
<feature type="compositionally biased region" description="Low complexity" evidence="1">
    <location>
        <begin position="111"/>
        <end position="121"/>
    </location>
</feature>
<feature type="compositionally biased region" description="Polar residues" evidence="1">
    <location>
        <begin position="320"/>
        <end position="329"/>
    </location>
</feature>